<evidence type="ECO:0000313" key="2">
    <source>
        <dbReference type="EMBL" id="KAH3881418.1"/>
    </source>
</evidence>
<accession>A0A9D4MQ29</accession>
<evidence type="ECO:0000256" key="1">
    <source>
        <dbReference type="SAM" id="MobiDB-lite"/>
    </source>
</evidence>
<dbReference type="PANTHER" id="PTHR21588">
    <property type="entry name" value="COILED-COIL-HELIX-COILED-COIL-HELIX DOMAIN CONTAINING 6"/>
    <property type="match status" value="1"/>
</dbReference>
<gene>
    <name evidence="2" type="ORF">DPMN_005345</name>
</gene>
<evidence type="ECO:0008006" key="4">
    <source>
        <dbReference type="Google" id="ProtNLM"/>
    </source>
</evidence>
<comment type="caution">
    <text evidence="2">The sequence shown here is derived from an EMBL/GenBank/DDBJ whole genome shotgun (WGS) entry which is preliminary data.</text>
</comment>
<protein>
    <recommendedName>
        <fullName evidence="4">MICOS complex subunit MIC19</fullName>
    </recommendedName>
</protein>
<evidence type="ECO:0000313" key="3">
    <source>
        <dbReference type="Proteomes" id="UP000828390"/>
    </source>
</evidence>
<dbReference type="EMBL" id="JAIWYP010000001">
    <property type="protein sequence ID" value="KAH3881418.1"/>
    <property type="molecule type" value="Genomic_DNA"/>
</dbReference>
<reference evidence="2" key="2">
    <citation type="submission" date="2020-11" db="EMBL/GenBank/DDBJ databases">
        <authorList>
            <person name="McCartney M.A."/>
            <person name="Auch B."/>
            <person name="Kono T."/>
            <person name="Mallez S."/>
            <person name="Becker A."/>
            <person name="Gohl D.M."/>
            <person name="Silverstein K.A.T."/>
            <person name="Koren S."/>
            <person name="Bechman K.B."/>
            <person name="Herman A."/>
            <person name="Abrahante J.E."/>
            <person name="Garbe J."/>
        </authorList>
    </citation>
    <scope>NUCLEOTIDE SEQUENCE</scope>
    <source>
        <strain evidence="2">Duluth1</strain>
        <tissue evidence="2">Whole animal</tissue>
    </source>
</reference>
<dbReference type="InterPro" id="IPR052632">
    <property type="entry name" value="MICOS_subunit_Mic19"/>
</dbReference>
<dbReference type="OrthoDB" id="70030at2759"/>
<name>A0A9D4MQ29_DREPO</name>
<dbReference type="PANTHER" id="PTHR21588:SF18">
    <property type="entry name" value="MICOS COMPLEX SUBUNIT MIC19"/>
    <property type="match status" value="1"/>
</dbReference>
<sequence>MGTSQSSQDTRTLQVDKEGVIEITGDVYKRLAGLPEEQRRGGGRGGGETLTDEQVAALRRQIENEYRQRIVDKSNENHRIKTEEFARAIQEVESKFLKQTGTPVCGDLQQEVYSCYQEHYKQPLRCSSQVKAFAQAVERERRNAFISSKNT</sequence>
<dbReference type="GO" id="GO:0061617">
    <property type="term" value="C:MICOS complex"/>
    <property type="evidence" value="ECO:0007669"/>
    <property type="project" value="TreeGrafter"/>
</dbReference>
<reference evidence="2" key="1">
    <citation type="journal article" date="2019" name="bioRxiv">
        <title>The Genome of the Zebra Mussel, Dreissena polymorpha: A Resource for Invasive Species Research.</title>
        <authorList>
            <person name="McCartney M.A."/>
            <person name="Auch B."/>
            <person name="Kono T."/>
            <person name="Mallez S."/>
            <person name="Zhang Y."/>
            <person name="Obille A."/>
            <person name="Becker A."/>
            <person name="Abrahante J.E."/>
            <person name="Garbe J."/>
            <person name="Badalamenti J.P."/>
            <person name="Herman A."/>
            <person name="Mangelson H."/>
            <person name="Liachko I."/>
            <person name="Sullivan S."/>
            <person name="Sone E.D."/>
            <person name="Koren S."/>
            <person name="Silverstein K.A.T."/>
            <person name="Beckman K.B."/>
            <person name="Gohl D.M."/>
        </authorList>
    </citation>
    <scope>NUCLEOTIDE SEQUENCE</scope>
    <source>
        <strain evidence="2">Duluth1</strain>
        <tissue evidence="2">Whole animal</tissue>
    </source>
</reference>
<organism evidence="2 3">
    <name type="scientific">Dreissena polymorpha</name>
    <name type="common">Zebra mussel</name>
    <name type="synonym">Mytilus polymorpha</name>
    <dbReference type="NCBI Taxonomy" id="45954"/>
    <lineage>
        <taxon>Eukaryota</taxon>
        <taxon>Metazoa</taxon>
        <taxon>Spiralia</taxon>
        <taxon>Lophotrochozoa</taxon>
        <taxon>Mollusca</taxon>
        <taxon>Bivalvia</taxon>
        <taxon>Autobranchia</taxon>
        <taxon>Heteroconchia</taxon>
        <taxon>Euheterodonta</taxon>
        <taxon>Imparidentia</taxon>
        <taxon>Neoheterodontei</taxon>
        <taxon>Myida</taxon>
        <taxon>Dreissenoidea</taxon>
        <taxon>Dreissenidae</taxon>
        <taxon>Dreissena</taxon>
    </lineage>
</organism>
<keyword evidence="3" id="KW-1185">Reference proteome</keyword>
<dbReference type="GO" id="GO:0007007">
    <property type="term" value="P:inner mitochondrial membrane organization"/>
    <property type="evidence" value="ECO:0007669"/>
    <property type="project" value="TreeGrafter"/>
</dbReference>
<feature type="region of interest" description="Disordered" evidence="1">
    <location>
        <begin position="32"/>
        <end position="51"/>
    </location>
</feature>
<dbReference type="AlphaFoldDB" id="A0A9D4MQ29"/>
<dbReference type="Proteomes" id="UP000828390">
    <property type="component" value="Unassembled WGS sequence"/>
</dbReference>
<proteinExistence type="predicted"/>